<evidence type="ECO:0000256" key="10">
    <source>
        <dbReference type="ARBA" id="ARBA00023310"/>
    </source>
</evidence>
<evidence type="ECO:0000256" key="1">
    <source>
        <dbReference type="ARBA" id="ARBA00004370"/>
    </source>
</evidence>
<dbReference type="Proteomes" id="UP000230775">
    <property type="component" value="Unassembled WGS sequence"/>
</dbReference>
<evidence type="ECO:0000313" key="13">
    <source>
        <dbReference type="EMBL" id="PIS14640.1"/>
    </source>
</evidence>
<keyword evidence="8" id="KW-0472">Membrane</keyword>
<keyword evidence="6" id="KW-1278">Translocase</keyword>
<dbReference type="InterPro" id="IPR050053">
    <property type="entry name" value="ATPase_alpha/beta_chains"/>
</dbReference>
<dbReference type="PANTHER" id="PTHR15184">
    <property type="entry name" value="ATP SYNTHASE"/>
    <property type="match status" value="1"/>
</dbReference>
<dbReference type="PANTHER" id="PTHR15184:SF71">
    <property type="entry name" value="ATP SYNTHASE SUBUNIT BETA, MITOCHONDRIAL"/>
    <property type="match status" value="1"/>
</dbReference>
<evidence type="ECO:0000256" key="6">
    <source>
        <dbReference type="ARBA" id="ARBA00022967"/>
    </source>
</evidence>
<accession>A0A2H0WPR3</accession>
<evidence type="ECO:0000259" key="12">
    <source>
        <dbReference type="Pfam" id="PF22919"/>
    </source>
</evidence>
<evidence type="ECO:0000256" key="9">
    <source>
        <dbReference type="ARBA" id="ARBA00023196"/>
    </source>
</evidence>
<evidence type="ECO:0000256" key="5">
    <source>
        <dbReference type="ARBA" id="ARBA00022840"/>
    </source>
</evidence>
<sequence>MKNKATKTTIKENYGFVQSINGQIVIGKFDREGPDINDVVVWEKDRQLKMIACGSKSQSLFYLLVLSNIDGLYRGAKLVNTGKNLEIPVGNEVLGRVINILGEPLDSDGPLKVKTVRNVFSPGPDIGDIEIKREVLPLGIKAIDFFSPMVKGGRIGIFGGAGVGKTILLTEIMHNVVILGKNDSVSVFAGVGERSREGQELYEVLAANKVLPRTSLVFGEMGRNPAVRFLTGFGAASIAEHFRDEIGNNVLFFIDNVFRFAQAGNELSMLMNAIPSEGGYQATLEKEMASFHSRLVSTKKSFLSSVEAIYVPNDDFLDAGVQAIFPYLDSTIILSRNVYQQGILPAIDILASGFSNTMTRDIVGDLHFETVMTARNLLKKASEFDRIVSLVGIAELSPEDQTLYHRAQKLTNFMTQNFFVTESQTGKKGDYISRIITVNDVKDIVEGVYDQVEPEKFLYIGSAKDIKK</sequence>
<keyword evidence="5" id="KW-0067">ATP-binding</keyword>
<comment type="similarity">
    <text evidence="2">Belongs to the ATPase alpha/beta chains family.</text>
</comment>
<dbReference type="InterPro" id="IPR024034">
    <property type="entry name" value="ATPase_F1/V1_b/a_C"/>
</dbReference>
<dbReference type="EMBL" id="PEZI01000035">
    <property type="protein sequence ID" value="PIS14640.1"/>
    <property type="molecule type" value="Genomic_DNA"/>
</dbReference>
<evidence type="ECO:0000256" key="2">
    <source>
        <dbReference type="ARBA" id="ARBA00008936"/>
    </source>
</evidence>
<dbReference type="Gene3D" id="3.40.50.300">
    <property type="entry name" value="P-loop containing nucleotide triphosphate hydrolases"/>
    <property type="match status" value="1"/>
</dbReference>
<keyword evidence="4" id="KW-0547">Nucleotide-binding</keyword>
<keyword evidence="3" id="KW-0813">Transport</keyword>
<keyword evidence="9" id="KW-0139">CF(1)</keyword>
<protein>
    <submittedName>
        <fullName evidence="13">F0F1 ATP synthase subunit beta</fullName>
    </submittedName>
</protein>
<reference evidence="14" key="1">
    <citation type="submission" date="2017-09" db="EMBL/GenBank/DDBJ databases">
        <title>Depth-based differentiation of microbial function through sediment-hosted aquifers and enrichment of novel symbionts in the deep terrestrial subsurface.</title>
        <authorList>
            <person name="Probst A.J."/>
            <person name="Ladd B."/>
            <person name="Jarett J.K."/>
            <person name="Geller-Mcgrath D.E."/>
            <person name="Sieber C.M.K."/>
            <person name="Emerson J.B."/>
            <person name="Anantharaman K."/>
            <person name="Thomas B.C."/>
            <person name="Malmstrom R."/>
            <person name="Stieglmeier M."/>
            <person name="Klingl A."/>
            <person name="Woyke T."/>
            <person name="Ryan C.M."/>
            <person name="Banfield J.F."/>
        </authorList>
    </citation>
    <scope>NUCLEOTIDE SEQUENCE [LARGE SCALE GENOMIC DNA]</scope>
</reference>
<dbReference type="GO" id="GO:0005524">
    <property type="term" value="F:ATP binding"/>
    <property type="evidence" value="ECO:0007669"/>
    <property type="project" value="UniProtKB-KW"/>
</dbReference>
<evidence type="ECO:0000259" key="11">
    <source>
        <dbReference type="Pfam" id="PF00006"/>
    </source>
</evidence>
<dbReference type="SUPFAM" id="SSF52540">
    <property type="entry name" value="P-loop containing nucleoside triphosphate hydrolases"/>
    <property type="match status" value="1"/>
</dbReference>
<name>A0A2H0WPR3_9BACT</name>
<feature type="domain" description="ATPase F1/V1/A1 complex alpha/beta subunit nucleotide-binding" evidence="11">
    <location>
        <begin position="139"/>
        <end position="352"/>
    </location>
</feature>
<dbReference type="InterPro" id="IPR027417">
    <property type="entry name" value="P-loop_NTPase"/>
</dbReference>
<evidence type="ECO:0000256" key="3">
    <source>
        <dbReference type="ARBA" id="ARBA00022448"/>
    </source>
</evidence>
<evidence type="ECO:0000256" key="7">
    <source>
        <dbReference type="ARBA" id="ARBA00023065"/>
    </source>
</evidence>
<dbReference type="SUPFAM" id="SSF47917">
    <property type="entry name" value="C-terminal domain of alpha and beta subunits of F1 ATP synthase"/>
    <property type="match status" value="1"/>
</dbReference>
<dbReference type="GO" id="GO:0045259">
    <property type="term" value="C:proton-transporting ATP synthase complex"/>
    <property type="evidence" value="ECO:0007669"/>
    <property type="project" value="UniProtKB-KW"/>
</dbReference>
<comment type="caution">
    <text evidence="13">The sequence shown here is derived from an EMBL/GenBank/DDBJ whole genome shotgun (WGS) entry which is preliminary data.</text>
</comment>
<dbReference type="Pfam" id="PF22919">
    <property type="entry name" value="ATP-synt_VA_C"/>
    <property type="match status" value="1"/>
</dbReference>
<dbReference type="Pfam" id="PF00006">
    <property type="entry name" value="ATP-synt_ab"/>
    <property type="match status" value="1"/>
</dbReference>
<evidence type="ECO:0000256" key="8">
    <source>
        <dbReference type="ARBA" id="ARBA00023136"/>
    </source>
</evidence>
<gene>
    <name evidence="13" type="ORF">COT64_01575</name>
</gene>
<proteinExistence type="inferred from homology"/>
<dbReference type="GO" id="GO:0046933">
    <property type="term" value="F:proton-transporting ATP synthase activity, rotational mechanism"/>
    <property type="evidence" value="ECO:0007669"/>
    <property type="project" value="TreeGrafter"/>
</dbReference>
<keyword evidence="10" id="KW-0066">ATP synthesis</keyword>
<comment type="subcellular location">
    <subcellularLocation>
        <location evidence="1">Membrane</location>
    </subcellularLocation>
</comment>
<keyword evidence="7" id="KW-0406">Ion transport</keyword>
<evidence type="ECO:0000313" key="14">
    <source>
        <dbReference type="Proteomes" id="UP000230775"/>
    </source>
</evidence>
<dbReference type="InterPro" id="IPR055190">
    <property type="entry name" value="ATP-synt_VA_C"/>
</dbReference>
<dbReference type="AlphaFoldDB" id="A0A2H0WPR3"/>
<evidence type="ECO:0000256" key="4">
    <source>
        <dbReference type="ARBA" id="ARBA00022741"/>
    </source>
</evidence>
<dbReference type="Gene3D" id="1.10.1140.10">
    <property type="entry name" value="Bovine Mitochondrial F1-atpase, Atp Synthase Beta Chain, Chain D, domain 3"/>
    <property type="match status" value="1"/>
</dbReference>
<feature type="domain" description="ATP synthase A/B type C-terminal" evidence="12">
    <location>
        <begin position="362"/>
        <end position="449"/>
    </location>
</feature>
<organism evidence="13 14">
    <name type="scientific">Candidatus Shapirobacteria bacterium CG09_land_8_20_14_0_10_39_12</name>
    <dbReference type="NCBI Taxonomy" id="1974885"/>
    <lineage>
        <taxon>Bacteria</taxon>
        <taxon>Candidatus Shapironibacteriota</taxon>
    </lineage>
</organism>
<dbReference type="InterPro" id="IPR000194">
    <property type="entry name" value="ATPase_F1/V1/A1_a/bsu_nucl-bd"/>
</dbReference>